<dbReference type="SUPFAM" id="SSF48334">
    <property type="entry name" value="DNA repair protein MutS, domain III"/>
    <property type="match status" value="1"/>
</dbReference>
<dbReference type="Pfam" id="PF00488">
    <property type="entry name" value="MutS_V"/>
    <property type="match status" value="1"/>
</dbReference>
<accession>A0A7J6APU9</accession>
<dbReference type="InterPro" id="IPR027417">
    <property type="entry name" value="P-loop_NTPase"/>
</dbReference>
<dbReference type="InterPro" id="IPR036187">
    <property type="entry name" value="DNA_mismatch_repair_MutS_sf"/>
</dbReference>
<dbReference type="FunFam" id="3.40.50.300:FF:005021">
    <property type="entry name" value="Predicted protein"/>
    <property type="match status" value="1"/>
</dbReference>
<dbReference type="Proteomes" id="UP000593565">
    <property type="component" value="Unassembled WGS sequence"/>
</dbReference>
<name>A0A7J6APU9_AMEME</name>
<keyword evidence="3" id="KW-0238">DNA-binding</keyword>
<evidence type="ECO:0000313" key="5">
    <source>
        <dbReference type="EMBL" id="KAF4084913.1"/>
    </source>
</evidence>
<evidence type="ECO:0000256" key="3">
    <source>
        <dbReference type="ARBA" id="ARBA00023125"/>
    </source>
</evidence>
<protein>
    <recommendedName>
        <fullName evidence="4">DNA mismatch repair proteins mutS family domain-containing protein</fullName>
    </recommendedName>
</protein>
<dbReference type="PANTHER" id="PTHR11361:SF35">
    <property type="entry name" value="DNA MISMATCH REPAIR PROTEIN MSH2"/>
    <property type="match status" value="1"/>
</dbReference>
<evidence type="ECO:0000256" key="1">
    <source>
        <dbReference type="ARBA" id="ARBA00022741"/>
    </source>
</evidence>
<comment type="caution">
    <text evidence="5">The sequence shown here is derived from an EMBL/GenBank/DDBJ whole genome shotgun (WGS) entry which is preliminary data.</text>
</comment>
<dbReference type="SMART" id="SM00534">
    <property type="entry name" value="MUTSac"/>
    <property type="match status" value="1"/>
</dbReference>
<dbReference type="GO" id="GO:0032301">
    <property type="term" value="C:MutSalpha complex"/>
    <property type="evidence" value="ECO:0007669"/>
    <property type="project" value="TreeGrafter"/>
</dbReference>
<feature type="domain" description="DNA mismatch repair proteins mutS family" evidence="4">
    <location>
        <begin position="200"/>
        <end position="216"/>
    </location>
</feature>
<dbReference type="Gene3D" id="3.40.50.300">
    <property type="entry name" value="P-loop containing nucleotide triphosphate hydrolases"/>
    <property type="match status" value="1"/>
</dbReference>
<keyword evidence="6" id="KW-1185">Reference proteome</keyword>
<dbReference type="GO" id="GO:0140664">
    <property type="term" value="F:ATP-dependent DNA damage sensor activity"/>
    <property type="evidence" value="ECO:0007669"/>
    <property type="project" value="InterPro"/>
</dbReference>
<dbReference type="EMBL" id="JAAGNN010000009">
    <property type="protein sequence ID" value="KAF4084913.1"/>
    <property type="molecule type" value="Genomic_DNA"/>
</dbReference>
<dbReference type="InterPro" id="IPR000432">
    <property type="entry name" value="DNA_mismatch_repair_MutS_C"/>
</dbReference>
<dbReference type="GO" id="GO:0030983">
    <property type="term" value="F:mismatched DNA binding"/>
    <property type="evidence" value="ECO:0007669"/>
    <property type="project" value="InterPro"/>
</dbReference>
<dbReference type="GO" id="GO:0002204">
    <property type="term" value="P:somatic recombination of immunoglobulin genes involved in immune response"/>
    <property type="evidence" value="ECO:0007669"/>
    <property type="project" value="TreeGrafter"/>
</dbReference>
<keyword evidence="2" id="KW-0067">ATP-binding</keyword>
<reference evidence="5 6" key="1">
    <citation type="submission" date="2020-02" db="EMBL/GenBank/DDBJ databases">
        <title>A chromosome-scale genome assembly of the black bullhead catfish (Ameiurus melas).</title>
        <authorList>
            <person name="Wen M."/>
            <person name="Zham M."/>
            <person name="Cabau C."/>
            <person name="Klopp C."/>
            <person name="Donnadieu C."/>
            <person name="Roques C."/>
            <person name="Bouchez O."/>
            <person name="Lampietro C."/>
            <person name="Jouanno E."/>
            <person name="Herpin A."/>
            <person name="Louis A."/>
            <person name="Berthelot C."/>
            <person name="Parey E."/>
            <person name="Roest-Crollius H."/>
            <person name="Braasch I."/>
            <person name="Postlethwait J."/>
            <person name="Robinson-Rechavi M."/>
            <person name="Echchiki A."/>
            <person name="Begum T."/>
            <person name="Montfort J."/>
            <person name="Schartl M."/>
            <person name="Bobe J."/>
            <person name="Guiguen Y."/>
        </authorList>
    </citation>
    <scope>NUCLEOTIDE SEQUENCE [LARGE SCALE GENOMIC DNA]</scope>
    <source>
        <strain evidence="5">M_S1</strain>
        <tissue evidence="5">Blood</tissue>
    </source>
</reference>
<dbReference type="PANTHER" id="PTHR11361">
    <property type="entry name" value="DNA MISMATCH REPAIR PROTEIN MUTS FAMILY MEMBER"/>
    <property type="match status" value="1"/>
</dbReference>
<organism evidence="5 6">
    <name type="scientific">Ameiurus melas</name>
    <name type="common">Black bullhead</name>
    <name type="synonym">Silurus melas</name>
    <dbReference type="NCBI Taxonomy" id="219545"/>
    <lineage>
        <taxon>Eukaryota</taxon>
        <taxon>Metazoa</taxon>
        <taxon>Chordata</taxon>
        <taxon>Craniata</taxon>
        <taxon>Vertebrata</taxon>
        <taxon>Euteleostomi</taxon>
        <taxon>Actinopterygii</taxon>
        <taxon>Neopterygii</taxon>
        <taxon>Teleostei</taxon>
        <taxon>Ostariophysi</taxon>
        <taxon>Siluriformes</taxon>
        <taxon>Ictaluridae</taxon>
        <taxon>Ameiurus</taxon>
    </lineage>
</organism>
<dbReference type="GO" id="GO:0005524">
    <property type="term" value="F:ATP binding"/>
    <property type="evidence" value="ECO:0007669"/>
    <property type="project" value="UniProtKB-KW"/>
</dbReference>
<gene>
    <name evidence="5" type="ORF">AMELA_G00111490</name>
</gene>
<dbReference type="GO" id="GO:0006298">
    <property type="term" value="P:mismatch repair"/>
    <property type="evidence" value="ECO:0007669"/>
    <property type="project" value="InterPro"/>
</dbReference>
<dbReference type="Gene3D" id="1.10.1420.10">
    <property type="match status" value="1"/>
</dbReference>
<dbReference type="PROSITE" id="PS00486">
    <property type="entry name" value="DNA_MISMATCH_REPAIR_2"/>
    <property type="match status" value="1"/>
</dbReference>
<keyword evidence="1" id="KW-0547">Nucleotide-binding</keyword>
<dbReference type="SUPFAM" id="SSF52540">
    <property type="entry name" value="P-loop containing nucleoside triphosphate hydrolases"/>
    <property type="match status" value="1"/>
</dbReference>
<proteinExistence type="predicted"/>
<dbReference type="GO" id="GO:0006312">
    <property type="term" value="P:mitotic recombination"/>
    <property type="evidence" value="ECO:0007669"/>
    <property type="project" value="TreeGrafter"/>
</dbReference>
<dbReference type="InterPro" id="IPR045076">
    <property type="entry name" value="MutS"/>
</dbReference>
<evidence type="ECO:0000256" key="2">
    <source>
        <dbReference type="ARBA" id="ARBA00022840"/>
    </source>
</evidence>
<sequence>MQQRTVRFTNSKLSSLNEEYTKSREEYEEAQNAIVKEIISIAAGYVDPLQTLNDVIAQLDAVVSFSVVSHAAPVPYVRPRILEKGTGRLVLKGARHPCVEAQDDVAFIPNDVTFTKGKEMFHIITGPNMGGKSTYIRQVGVIVLMAQVGCFVPCDEAEVSVVDSVLARVGAGDSQIKGVSTFMAEMLETAAILRSATENSLIIIDELGRGTSTYDGFGLAWAISEYIAIRLKSFCLFATHFHELTALAQQVPTVNNLHVTALTKF</sequence>
<evidence type="ECO:0000259" key="4">
    <source>
        <dbReference type="PROSITE" id="PS00486"/>
    </source>
</evidence>
<dbReference type="AlphaFoldDB" id="A0A7J6APU9"/>
<evidence type="ECO:0000313" key="6">
    <source>
        <dbReference type="Proteomes" id="UP000593565"/>
    </source>
</evidence>